<organism evidence="2 3">
    <name type="scientific">Synaphobranchus kaupii</name>
    <name type="common">Kaup's arrowtooth eel</name>
    <dbReference type="NCBI Taxonomy" id="118154"/>
    <lineage>
        <taxon>Eukaryota</taxon>
        <taxon>Metazoa</taxon>
        <taxon>Chordata</taxon>
        <taxon>Craniata</taxon>
        <taxon>Vertebrata</taxon>
        <taxon>Euteleostomi</taxon>
        <taxon>Actinopterygii</taxon>
        <taxon>Neopterygii</taxon>
        <taxon>Teleostei</taxon>
        <taxon>Anguilliformes</taxon>
        <taxon>Synaphobranchidae</taxon>
        <taxon>Synaphobranchus</taxon>
    </lineage>
</organism>
<dbReference type="Proteomes" id="UP001152622">
    <property type="component" value="Chromosome 21"/>
</dbReference>
<dbReference type="PANTHER" id="PTHR33244">
    <property type="entry name" value="INTEGRASE CATALYTIC DOMAIN-CONTAINING PROTEIN-RELATED"/>
    <property type="match status" value="1"/>
</dbReference>
<dbReference type="AlphaFoldDB" id="A0A9Q1E8V9"/>
<gene>
    <name evidence="2" type="ORF">SKAU_G00400070</name>
</gene>
<dbReference type="EMBL" id="JAINUF010000021">
    <property type="protein sequence ID" value="KAJ8334368.1"/>
    <property type="molecule type" value="Genomic_DNA"/>
</dbReference>
<proteinExistence type="predicted"/>
<name>A0A9Q1E8V9_SYNKA</name>
<evidence type="ECO:0000313" key="2">
    <source>
        <dbReference type="EMBL" id="KAJ8334368.1"/>
    </source>
</evidence>
<keyword evidence="3" id="KW-1185">Reference proteome</keyword>
<feature type="compositionally biased region" description="Basic and acidic residues" evidence="1">
    <location>
        <begin position="10"/>
        <end position="23"/>
    </location>
</feature>
<comment type="caution">
    <text evidence="2">The sequence shown here is derived from an EMBL/GenBank/DDBJ whole genome shotgun (WGS) entry which is preliminary data.</text>
</comment>
<accession>A0A9Q1E8V9</accession>
<evidence type="ECO:0008006" key="4">
    <source>
        <dbReference type="Google" id="ProtNLM"/>
    </source>
</evidence>
<evidence type="ECO:0000256" key="1">
    <source>
        <dbReference type="SAM" id="MobiDB-lite"/>
    </source>
</evidence>
<reference evidence="2" key="1">
    <citation type="journal article" date="2023" name="Science">
        <title>Genome structures resolve the early diversification of teleost fishes.</title>
        <authorList>
            <person name="Parey E."/>
            <person name="Louis A."/>
            <person name="Montfort J."/>
            <person name="Bouchez O."/>
            <person name="Roques C."/>
            <person name="Iampietro C."/>
            <person name="Lluch J."/>
            <person name="Castinel A."/>
            <person name="Donnadieu C."/>
            <person name="Desvignes T."/>
            <person name="Floi Bucao C."/>
            <person name="Jouanno E."/>
            <person name="Wen M."/>
            <person name="Mejri S."/>
            <person name="Dirks R."/>
            <person name="Jansen H."/>
            <person name="Henkel C."/>
            <person name="Chen W.J."/>
            <person name="Zahm M."/>
            <person name="Cabau C."/>
            <person name="Klopp C."/>
            <person name="Thompson A.W."/>
            <person name="Robinson-Rechavi M."/>
            <person name="Braasch I."/>
            <person name="Lecointre G."/>
            <person name="Bobe J."/>
            <person name="Postlethwait J.H."/>
            <person name="Berthelot C."/>
            <person name="Roest Crollius H."/>
            <person name="Guiguen Y."/>
        </authorList>
    </citation>
    <scope>NUCLEOTIDE SEQUENCE</scope>
    <source>
        <strain evidence="2">WJC10195</strain>
    </source>
</reference>
<dbReference type="PANTHER" id="PTHR33244:SF3">
    <property type="entry name" value="PEPTIDASE A2 DOMAIN-CONTAINING PROTEIN"/>
    <property type="match status" value="1"/>
</dbReference>
<protein>
    <recommendedName>
        <fullName evidence="4">Integrase catalytic domain-containing protein</fullName>
    </recommendedName>
</protein>
<dbReference type="OrthoDB" id="775972at2759"/>
<sequence>MARHGIAESVIRDNGPHYSSEQRPRKKTVQTAKRILYTAKAKNKDPYLSLLEYRNTPVGNLKSPAQLLMSRRLRSILPATAKQLQSQVTCQQTVRERREVCQHRQQAYYNRSARPLPHLPVGAPIRFWQEDGSWKPAMVTRPADTDRSYRIKTREGQTCRRNR</sequence>
<feature type="region of interest" description="Disordered" evidence="1">
    <location>
        <begin position="1"/>
        <end position="28"/>
    </location>
</feature>
<evidence type="ECO:0000313" key="3">
    <source>
        <dbReference type="Proteomes" id="UP001152622"/>
    </source>
</evidence>